<feature type="region of interest" description="Disordered" evidence="4">
    <location>
        <begin position="73"/>
        <end position="93"/>
    </location>
</feature>
<dbReference type="AlphaFoldDB" id="A0AAJ0C509"/>
<name>A0AAJ0C509_9PEZI</name>
<feature type="compositionally biased region" description="Polar residues" evidence="4">
    <location>
        <begin position="79"/>
        <end position="93"/>
    </location>
</feature>
<dbReference type="Pfam" id="PF12796">
    <property type="entry name" value="Ank_2"/>
    <property type="match status" value="1"/>
</dbReference>
<evidence type="ECO:0000256" key="3">
    <source>
        <dbReference type="PROSITE-ProRule" id="PRU00023"/>
    </source>
</evidence>
<evidence type="ECO:0000259" key="5">
    <source>
        <dbReference type="Pfam" id="PF14420"/>
    </source>
</evidence>
<dbReference type="Gene3D" id="1.25.40.20">
    <property type="entry name" value="Ankyrin repeat-containing domain"/>
    <property type="match status" value="1"/>
</dbReference>
<dbReference type="PANTHER" id="PTHR24171">
    <property type="entry name" value="ANKYRIN REPEAT DOMAIN-CONTAINING PROTEIN 39-RELATED"/>
    <property type="match status" value="1"/>
</dbReference>
<dbReference type="SUPFAM" id="SSF48403">
    <property type="entry name" value="Ankyrin repeat"/>
    <property type="match status" value="1"/>
</dbReference>
<sequence length="327" mass="36220">MVKEWSPLKEEIRQLYQIEKKPLHEVMRLVKGKHRFHASERSYRSQLRKWGYMKYSTESFPNPRVRNPRLVQVGRSSVHRQSSATDTSTSYPRTASFPSDMSFAAVHTSSLNDLYHGPADTTMMDTGGLPLADLNPLDLNQQDSEGKTRLHRATINGSMDEIKELLHSGAAVHLKDFLGNEPLQYAVGALNSKATDLLLRFGANANTKGNMGYSPLHLAVEHGAILDKLLFHGAAPCAQDDEGNTPLHIAISTPSAYSKHPKSVIDSLLRSGSDVNLANKAGITPFHKLLGHIVATPAWSNSCRRFSTLVPTFCLTCRATKHHSRSF</sequence>
<keyword evidence="1" id="KW-0677">Repeat</keyword>
<dbReference type="EMBL" id="MU839001">
    <property type="protein sequence ID" value="KAK1770065.1"/>
    <property type="molecule type" value="Genomic_DNA"/>
</dbReference>
<dbReference type="Proteomes" id="UP001244011">
    <property type="component" value="Unassembled WGS sequence"/>
</dbReference>
<dbReference type="InterPro" id="IPR025676">
    <property type="entry name" value="Clr5_dom"/>
</dbReference>
<accession>A0AAJ0C509</accession>
<feature type="repeat" description="ANK" evidence="3">
    <location>
        <begin position="242"/>
        <end position="280"/>
    </location>
</feature>
<dbReference type="PROSITE" id="PS50088">
    <property type="entry name" value="ANK_REPEAT"/>
    <property type="match status" value="3"/>
</dbReference>
<keyword evidence="7" id="KW-1185">Reference proteome</keyword>
<evidence type="ECO:0000313" key="6">
    <source>
        <dbReference type="EMBL" id="KAK1770065.1"/>
    </source>
</evidence>
<organism evidence="6 7">
    <name type="scientific">Phialemonium atrogriseum</name>
    <dbReference type="NCBI Taxonomy" id="1093897"/>
    <lineage>
        <taxon>Eukaryota</taxon>
        <taxon>Fungi</taxon>
        <taxon>Dikarya</taxon>
        <taxon>Ascomycota</taxon>
        <taxon>Pezizomycotina</taxon>
        <taxon>Sordariomycetes</taxon>
        <taxon>Sordariomycetidae</taxon>
        <taxon>Cephalothecales</taxon>
        <taxon>Cephalothecaceae</taxon>
        <taxon>Phialemonium</taxon>
    </lineage>
</organism>
<keyword evidence="2 3" id="KW-0040">ANK repeat</keyword>
<dbReference type="SMART" id="SM00248">
    <property type="entry name" value="ANK"/>
    <property type="match status" value="4"/>
</dbReference>
<reference evidence="6" key="1">
    <citation type="submission" date="2023-06" db="EMBL/GenBank/DDBJ databases">
        <title>Genome-scale phylogeny and comparative genomics of the fungal order Sordariales.</title>
        <authorList>
            <consortium name="Lawrence Berkeley National Laboratory"/>
            <person name="Hensen N."/>
            <person name="Bonometti L."/>
            <person name="Westerberg I."/>
            <person name="Brannstrom I.O."/>
            <person name="Guillou S."/>
            <person name="Cros-Aarteil S."/>
            <person name="Calhoun S."/>
            <person name="Haridas S."/>
            <person name="Kuo A."/>
            <person name="Mondo S."/>
            <person name="Pangilinan J."/>
            <person name="Riley R."/>
            <person name="Labutti K."/>
            <person name="Andreopoulos B."/>
            <person name="Lipzen A."/>
            <person name="Chen C."/>
            <person name="Yanf M."/>
            <person name="Daum C."/>
            <person name="Ng V."/>
            <person name="Clum A."/>
            <person name="Steindorff A."/>
            <person name="Ohm R."/>
            <person name="Martin F."/>
            <person name="Silar P."/>
            <person name="Natvig D."/>
            <person name="Lalanne C."/>
            <person name="Gautier V."/>
            <person name="Ament-Velasquez S.L."/>
            <person name="Kruys A."/>
            <person name="Hutchinson M.I."/>
            <person name="Powell A.J."/>
            <person name="Barry K."/>
            <person name="Miller A.N."/>
            <person name="Grigoriev I.V."/>
            <person name="Debuchy R."/>
            <person name="Gladieux P."/>
            <person name="Thoren M.H."/>
            <person name="Johannesson H."/>
        </authorList>
    </citation>
    <scope>NUCLEOTIDE SEQUENCE</scope>
    <source>
        <strain evidence="6">8032-3</strain>
    </source>
</reference>
<dbReference type="Pfam" id="PF14420">
    <property type="entry name" value="Clr5"/>
    <property type="match status" value="1"/>
</dbReference>
<evidence type="ECO:0000256" key="2">
    <source>
        <dbReference type="ARBA" id="ARBA00023043"/>
    </source>
</evidence>
<gene>
    <name evidence="6" type="ORF">QBC33DRAFT_310621</name>
</gene>
<evidence type="ECO:0000256" key="1">
    <source>
        <dbReference type="ARBA" id="ARBA00022737"/>
    </source>
</evidence>
<evidence type="ECO:0000256" key="4">
    <source>
        <dbReference type="SAM" id="MobiDB-lite"/>
    </source>
</evidence>
<dbReference type="GeneID" id="85306666"/>
<proteinExistence type="predicted"/>
<protein>
    <submittedName>
        <fullName evidence="6">Ankyrin repeat-containing domain protein</fullName>
    </submittedName>
</protein>
<feature type="repeat" description="ANK" evidence="3">
    <location>
        <begin position="178"/>
        <end position="210"/>
    </location>
</feature>
<feature type="repeat" description="ANK" evidence="3">
    <location>
        <begin position="145"/>
        <end position="177"/>
    </location>
</feature>
<feature type="domain" description="Clr5" evidence="5">
    <location>
        <begin position="1"/>
        <end position="54"/>
    </location>
</feature>
<dbReference type="PROSITE" id="PS50297">
    <property type="entry name" value="ANK_REP_REGION"/>
    <property type="match status" value="2"/>
</dbReference>
<evidence type="ECO:0000313" key="7">
    <source>
        <dbReference type="Proteomes" id="UP001244011"/>
    </source>
</evidence>
<dbReference type="InterPro" id="IPR002110">
    <property type="entry name" value="Ankyrin_rpt"/>
</dbReference>
<comment type="caution">
    <text evidence="6">The sequence shown here is derived from an EMBL/GenBank/DDBJ whole genome shotgun (WGS) entry which is preliminary data.</text>
</comment>
<dbReference type="RefSeq" id="XP_060286278.1">
    <property type="nucleotide sequence ID" value="XM_060423479.1"/>
</dbReference>
<dbReference type="InterPro" id="IPR036770">
    <property type="entry name" value="Ankyrin_rpt-contain_sf"/>
</dbReference>